<dbReference type="EMBL" id="CP038141">
    <property type="protein sequence ID" value="QDH17847.1"/>
    <property type="molecule type" value="Genomic_DNA"/>
</dbReference>
<dbReference type="AlphaFoldDB" id="A0A4Y6UNA9"/>
<evidence type="ECO:0000313" key="1">
    <source>
        <dbReference type="EMBL" id="QDH17847.1"/>
    </source>
</evidence>
<gene>
    <name evidence="1" type="ORF">E3D00_09900</name>
</gene>
<proteinExistence type="predicted"/>
<dbReference type="KEGG" id="ssam:E3D00_09900"/>
<dbReference type="RefSeq" id="WP_141462177.1">
    <property type="nucleotide sequence ID" value="NZ_CP038141.1"/>
</dbReference>
<name>A0A4Y6UNA9_9PROT</name>
<protein>
    <submittedName>
        <fullName evidence="1">Uncharacterized protein</fullName>
    </submittedName>
</protein>
<dbReference type="Proteomes" id="UP000316313">
    <property type="component" value="Chromosome"/>
</dbReference>
<reference evidence="1 2" key="1">
    <citation type="submission" date="2019-03" db="EMBL/GenBank/DDBJ databases">
        <title>The complete genome sequence of Swingsia samuiensis NBRC107927(T).</title>
        <authorList>
            <person name="Chua K.-O."/>
            <person name="Chan K.-G."/>
            <person name="See-Too W.-S."/>
        </authorList>
    </citation>
    <scope>NUCLEOTIDE SEQUENCE [LARGE SCALE GENOMIC DNA]</scope>
    <source>
        <strain evidence="1 2">AH83</strain>
    </source>
</reference>
<keyword evidence="2" id="KW-1185">Reference proteome</keyword>
<evidence type="ECO:0000313" key="2">
    <source>
        <dbReference type="Proteomes" id="UP000316313"/>
    </source>
</evidence>
<organism evidence="1 2">
    <name type="scientific">Swingsia samuiensis</name>
    <dbReference type="NCBI Taxonomy" id="1293412"/>
    <lineage>
        <taxon>Bacteria</taxon>
        <taxon>Pseudomonadati</taxon>
        <taxon>Pseudomonadota</taxon>
        <taxon>Alphaproteobacteria</taxon>
        <taxon>Acetobacterales</taxon>
        <taxon>Acetobacteraceae</taxon>
        <taxon>Swingsia</taxon>
    </lineage>
</organism>
<accession>A0A4Y6UNA9</accession>
<dbReference type="OrthoDB" id="7285022at2"/>
<sequence length="107" mass="11943">MARHWAGKLVLGVMSISLCVGAGKAHARSAITDYEASKLTFDALTATPVYHHHRTAPHFYRHTYATSKHALAFAATAHHSAYVRNVSYRPKYIASASAHHHTRHRRT</sequence>